<keyword evidence="2" id="KW-1185">Reference proteome</keyword>
<protein>
    <submittedName>
        <fullName evidence="1">Uncharacterized protein</fullName>
    </submittedName>
</protein>
<name>A0ACC0V165_9HYPO</name>
<accession>A0ACC0V165</accession>
<proteinExistence type="predicted"/>
<gene>
    <name evidence="1" type="ORF">N3K66_004396</name>
</gene>
<organism evidence="1 2">
    <name type="scientific">Trichothecium roseum</name>
    <dbReference type="NCBI Taxonomy" id="47278"/>
    <lineage>
        <taxon>Eukaryota</taxon>
        <taxon>Fungi</taxon>
        <taxon>Dikarya</taxon>
        <taxon>Ascomycota</taxon>
        <taxon>Pezizomycotina</taxon>
        <taxon>Sordariomycetes</taxon>
        <taxon>Hypocreomycetidae</taxon>
        <taxon>Hypocreales</taxon>
        <taxon>Hypocreales incertae sedis</taxon>
        <taxon>Trichothecium</taxon>
    </lineage>
</organism>
<dbReference type="Proteomes" id="UP001163324">
    <property type="component" value="Chromosome 4"/>
</dbReference>
<evidence type="ECO:0000313" key="2">
    <source>
        <dbReference type="Proteomes" id="UP001163324"/>
    </source>
</evidence>
<evidence type="ECO:0000313" key="1">
    <source>
        <dbReference type="EMBL" id="KAI9900134.1"/>
    </source>
</evidence>
<comment type="caution">
    <text evidence="1">The sequence shown here is derived from an EMBL/GenBank/DDBJ whole genome shotgun (WGS) entry which is preliminary data.</text>
</comment>
<sequence>MVSTSEGGHEKLETTVVPLSPRHVVQESLRTVIILVVIITIWALLRLYSRRIRYTPLNVEDALFYISVVAFYGMVVAFFLLLYLGGIGYHIDQLQNHHVARLTQIFAWIIIAVQAAWMIMTLLIGLLVCRPIEKNWDPTAGGECGDQVAAYTAVSVVNVVVDVAMCLLPLPMIWGLHVKKPYKLALFGIFSIGIVSVIFAVLRLFSLRSVDFDDFSYTVPKVITWTYAETGVVILVACSPLLRPIFDKTFRGFLSGNKSSSNQVGPSYDSHALSNSASMNAKVGGKRKSGFMTMGESQESLELREMGHRRVESRAVAGRDPHGTGADHSYASSDKDAKMGIMVEREVSQTIDLV</sequence>
<dbReference type="EMBL" id="CM047943">
    <property type="protein sequence ID" value="KAI9900134.1"/>
    <property type="molecule type" value="Genomic_DNA"/>
</dbReference>
<reference evidence="1" key="1">
    <citation type="submission" date="2022-10" db="EMBL/GenBank/DDBJ databases">
        <title>Complete Genome of Trichothecium roseum strain YXFP-22015, a Plant Pathogen Isolated from Citrus.</title>
        <authorList>
            <person name="Wang Y."/>
            <person name="Zhu L."/>
        </authorList>
    </citation>
    <scope>NUCLEOTIDE SEQUENCE</scope>
    <source>
        <strain evidence="1">YXFP-22015</strain>
    </source>
</reference>